<accession>A0ABP0NMX9</accession>
<organism evidence="1 2">
    <name type="scientific">Durusdinium trenchii</name>
    <dbReference type="NCBI Taxonomy" id="1381693"/>
    <lineage>
        <taxon>Eukaryota</taxon>
        <taxon>Sar</taxon>
        <taxon>Alveolata</taxon>
        <taxon>Dinophyceae</taxon>
        <taxon>Suessiales</taxon>
        <taxon>Symbiodiniaceae</taxon>
        <taxon>Durusdinium</taxon>
    </lineage>
</organism>
<dbReference type="Proteomes" id="UP001642484">
    <property type="component" value="Unassembled WGS sequence"/>
</dbReference>
<evidence type="ECO:0000313" key="2">
    <source>
        <dbReference type="Proteomes" id="UP001642484"/>
    </source>
</evidence>
<dbReference type="EMBL" id="CAXAMN010021818">
    <property type="protein sequence ID" value="CAK9063774.1"/>
    <property type="molecule type" value="Genomic_DNA"/>
</dbReference>
<evidence type="ECO:0000313" key="1">
    <source>
        <dbReference type="EMBL" id="CAK9063774.1"/>
    </source>
</evidence>
<sequence length="130" mass="14572">MLTVWRGSTHVNGAVHGFHFLFGLGAFIAPLCVSFVLRHDADAVQAWFVPVATYAPACVALLLLSFQPQPKTAAEDSEARRIATTRRRRAVTSTARKTEHDVRYWHLRSSEHDPVCMQGTVEHMTVDNTR</sequence>
<proteinExistence type="predicted"/>
<gene>
    <name evidence="1" type="ORF">CCMP2556_LOCUS31315</name>
</gene>
<keyword evidence="2" id="KW-1185">Reference proteome</keyword>
<name>A0ABP0NMX9_9DINO</name>
<protein>
    <submittedName>
        <fullName evidence="1">Uncharacterized protein</fullName>
    </submittedName>
</protein>
<reference evidence="1 2" key="1">
    <citation type="submission" date="2024-02" db="EMBL/GenBank/DDBJ databases">
        <authorList>
            <person name="Chen Y."/>
            <person name="Shah S."/>
            <person name="Dougan E. K."/>
            <person name="Thang M."/>
            <person name="Chan C."/>
        </authorList>
    </citation>
    <scope>NUCLEOTIDE SEQUENCE [LARGE SCALE GENOMIC DNA]</scope>
</reference>
<comment type="caution">
    <text evidence="1">The sequence shown here is derived from an EMBL/GenBank/DDBJ whole genome shotgun (WGS) entry which is preliminary data.</text>
</comment>